<protein>
    <submittedName>
        <fullName evidence="1">Uncharacterized protein</fullName>
    </submittedName>
</protein>
<keyword evidence="2" id="KW-1185">Reference proteome</keyword>
<reference evidence="1 2" key="1">
    <citation type="submission" date="2019-05" db="EMBL/GenBank/DDBJ databases">
        <title>Another draft genome of Portunus trituberculatus and its Hox gene families provides insights of decapod evolution.</title>
        <authorList>
            <person name="Jeong J.-H."/>
            <person name="Song I."/>
            <person name="Kim S."/>
            <person name="Choi T."/>
            <person name="Kim D."/>
            <person name="Ryu S."/>
            <person name="Kim W."/>
        </authorList>
    </citation>
    <scope>NUCLEOTIDE SEQUENCE [LARGE SCALE GENOMIC DNA]</scope>
    <source>
        <tissue evidence="1">Muscle</tissue>
    </source>
</reference>
<name>A0A5B7CRG6_PORTR</name>
<evidence type="ECO:0000313" key="2">
    <source>
        <dbReference type="Proteomes" id="UP000324222"/>
    </source>
</evidence>
<evidence type="ECO:0000313" key="1">
    <source>
        <dbReference type="EMBL" id="MPC12109.1"/>
    </source>
</evidence>
<dbReference type="EMBL" id="VSRR010000198">
    <property type="protein sequence ID" value="MPC12109.1"/>
    <property type="molecule type" value="Genomic_DNA"/>
</dbReference>
<organism evidence="1 2">
    <name type="scientific">Portunus trituberculatus</name>
    <name type="common">Swimming crab</name>
    <name type="synonym">Neptunus trituberculatus</name>
    <dbReference type="NCBI Taxonomy" id="210409"/>
    <lineage>
        <taxon>Eukaryota</taxon>
        <taxon>Metazoa</taxon>
        <taxon>Ecdysozoa</taxon>
        <taxon>Arthropoda</taxon>
        <taxon>Crustacea</taxon>
        <taxon>Multicrustacea</taxon>
        <taxon>Malacostraca</taxon>
        <taxon>Eumalacostraca</taxon>
        <taxon>Eucarida</taxon>
        <taxon>Decapoda</taxon>
        <taxon>Pleocyemata</taxon>
        <taxon>Brachyura</taxon>
        <taxon>Eubrachyura</taxon>
        <taxon>Portunoidea</taxon>
        <taxon>Portunidae</taxon>
        <taxon>Portuninae</taxon>
        <taxon>Portunus</taxon>
    </lineage>
</organism>
<dbReference type="Proteomes" id="UP000324222">
    <property type="component" value="Unassembled WGS sequence"/>
</dbReference>
<dbReference type="AlphaFoldDB" id="A0A5B7CRG6"/>
<accession>A0A5B7CRG6</accession>
<proteinExistence type="predicted"/>
<gene>
    <name evidence="1" type="ORF">E2C01_004787</name>
</gene>
<comment type="caution">
    <text evidence="1">The sequence shown here is derived from an EMBL/GenBank/DDBJ whole genome shotgun (WGS) entry which is preliminary data.</text>
</comment>
<sequence>MAVTDEAPLHKLPSRQPLWPHNCCSFAAARPLPAWNAQPQTTPIIQTMMLLRPPPWHPHEALSHFLITYLRCRQNISQLEFASCNCTSDA</sequence>